<accession>A0A369W390</accession>
<dbReference type="RefSeq" id="WP_114645670.1">
    <property type="nucleotide sequence ID" value="NZ_QQNH01000008.1"/>
</dbReference>
<reference evidence="3" key="1">
    <citation type="submission" date="2018-07" db="EMBL/GenBank/DDBJ databases">
        <authorList>
            <person name="Liu B.-T."/>
            <person name="Du Z."/>
        </authorList>
    </citation>
    <scope>NUCLEOTIDE SEQUENCE [LARGE SCALE GENOMIC DNA]</scope>
    <source>
        <strain evidence="3">XYN52</strain>
    </source>
</reference>
<keyword evidence="3" id="KW-1185">Reference proteome</keyword>
<dbReference type="SUPFAM" id="SSF52540">
    <property type="entry name" value="P-loop containing nucleoside triphosphate hydrolases"/>
    <property type="match status" value="1"/>
</dbReference>
<keyword evidence="1 2" id="KW-0808">Transferase</keyword>
<dbReference type="Pfam" id="PF13469">
    <property type="entry name" value="Sulfotransfer_3"/>
    <property type="match status" value="1"/>
</dbReference>
<evidence type="ECO:0000256" key="1">
    <source>
        <dbReference type="ARBA" id="ARBA00022679"/>
    </source>
</evidence>
<dbReference type="PANTHER" id="PTHR12788">
    <property type="entry name" value="PROTEIN-TYROSINE SULFOTRANSFERASE 2"/>
    <property type="match status" value="1"/>
</dbReference>
<dbReference type="EMBL" id="QQNH01000008">
    <property type="protein sequence ID" value="RDE09144.1"/>
    <property type="molecule type" value="Genomic_DNA"/>
</dbReference>
<organism evidence="2 3">
    <name type="scientific">Pelagibacterium lacus</name>
    <dbReference type="NCBI Taxonomy" id="2282655"/>
    <lineage>
        <taxon>Bacteria</taxon>
        <taxon>Pseudomonadati</taxon>
        <taxon>Pseudomonadota</taxon>
        <taxon>Alphaproteobacteria</taxon>
        <taxon>Hyphomicrobiales</taxon>
        <taxon>Devosiaceae</taxon>
        <taxon>Pelagibacterium</taxon>
    </lineage>
</organism>
<dbReference type="OrthoDB" id="9800698at2"/>
<comment type="caution">
    <text evidence="2">The sequence shown here is derived from an EMBL/GenBank/DDBJ whole genome shotgun (WGS) entry which is preliminary data.</text>
</comment>
<evidence type="ECO:0000313" key="3">
    <source>
        <dbReference type="Proteomes" id="UP000253759"/>
    </source>
</evidence>
<name>A0A369W390_9HYPH</name>
<evidence type="ECO:0000313" key="2">
    <source>
        <dbReference type="EMBL" id="RDE09144.1"/>
    </source>
</evidence>
<protein>
    <submittedName>
        <fullName evidence="2">Sulfotransferase</fullName>
    </submittedName>
</protein>
<proteinExistence type="predicted"/>
<gene>
    <name evidence="2" type="ORF">DVH29_08110</name>
</gene>
<dbReference type="AlphaFoldDB" id="A0A369W390"/>
<dbReference type="PANTHER" id="PTHR12788:SF10">
    <property type="entry name" value="PROTEIN-TYROSINE SULFOTRANSFERASE"/>
    <property type="match status" value="1"/>
</dbReference>
<sequence length="316" mass="35543">MREHRIGFILSLPRSGSTYVQRVLSGSPDVATVPEPWLLPALLGIRSGDSPLAEFGYDHMRAGLSDLLGRSAIGNVLWDRAVAGMTREVYGFFTETGQIFIDKTPRNAAFAPDIMRAFPQAPILIVWRNPLAIVASINRTWGGGTWKAYFYHYDLYLGLKTLRRTARAHAADPRVRCVRYEDLIARPETHWPAIFSHFGALYTPDSVATPPLLSGVMGDALQPASVSQTASRNWETAFGNPLRRAWARRYLDWIGPDDLAFMGYDGTALVDALRRHGDSHWTDIARIGLAPLYHWFEPYALRTKRGRTGETRFARR</sequence>
<dbReference type="InterPro" id="IPR026634">
    <property type="entry name" value="TPST-like"/>
</dbReference>
<dbReference type="Gene3D" id="3.40.50.300">
    <property type="entry name" value="P-loop containing nucleotide triphosphate hydrolases"/>
    <property type="match status" value="1"/>
</dbReference>
<dbReference type="GO" id="GO:0008476">
    <property type="term" value="F:protein-tyrosine sulfotransferase activity"/>
    <property type="evidence" value="ECO:0007669"/>
    <property type="project" value="InterPro"/>
</dbReference>
<dbReference type="Proteomes" id="UP000253759">
    <property type="component" value="Unassembled WGS sequence"/>
</dbReference>
<dbReference type="InterPro" id="IPR027417">
    <property type="entry name" value="P-loop_NTPase"/>
</dbReference>